<accession>A0AAE0F969</accession>
<name>A0AAE0F969_9CHLO</name>
<dbReference type="EMBL" id="LGRX02022726">
    <property type="protein sequence ID" value="KAK3255330.1"/>
    <property type="molecule type" value="Genomic_DNA"/>
</dbReference>
<reference evidence="2 3" key="1">
    <citation type="journal article" date="2015" name="Genome Biol. Evol.">
        <title>Comparative Genomics of a Bacterivorous Green Alga Reveals Evolutionary Causalities and Consequences of Phago-Mixotrophic Mode of Nutrition.</title>
        <authorList>
            <person name="Burns J.A."/>
            <person name="Paasch A."/>
            <person name="Narechania A."/>
            <person name="Kim E."/>
        </authorList>
    </citation>
    <scope>NUCLEOTIDE SEQUENCE [LARGE SCALE GENOMIC DNA]</scope>
    <source>
        <strain evidence="2 3">PLY_AMNH</strain>
    </source>
</reference>
<evidence type="ECO:0000256" key="1">
    <source>
        <dbReference type="SAM" id="MobiDB-lite"/>
    </source>
</evidence>
<sequence length="72" mass="7813">MGESQGQIAASSPKKAKARPLSAPSFRYSFESRRGETSLASGLKEVERDSRWKSTSVVSPQQLKASVERLSG</sequence>
<protein>
    <submittedName>
        <fullName evidence="2">Uncharacterized protein</fullName>
    </submittedName>
</protein>
<feature type="region of interest" description="Disordered" evidence="1">
    <location>
        <begin position="1"/>
        <end position="72"/>
    </location>
</feature>
<evidence type="ECO:0000313" key="2">
    <source>
        <dbReference type="EMBL" id="KAK3255330.1"/>
    </source>
</evidence>
<gene>
    <name evidence="2" type="ORF">CYMTET_35483</name>
</gene>
<keyword evidence="3" id="KW-1185">Reference proteome</keyword>
<evidence type="ECO:0000313" key="3">
    <source>
        <dbReference type="Proteomes" id="UP001190700"/>
    </source>
</evidence>
<feature type="compositionally biased region" description="Polar residues" evidence="1">
    <location>
        <begin position="53"/>
        <end position="64"/>
    </location>
</feature>
<dbReference type="Proteomes" id="UP001190700">
    <property type="component" value="Unassembled WGS sequence"/>
</dbReference>
<organism evidence="2 3">
    <name type="scientific">Cymbomonas tetramitiformis</name>
    <dbReference type="NCBI Taxonomy" id="36881"/>
    <lineage>
        <taxon>Eukaryota</taxon>
        <taxon>Viridiplantae</taxon>
        <taxon>Chlorophyta</taxon>
        <taxon>Pyramimonadophyceae</taxon>
        <taxon>Pyramimonadales</taxon>
        <taxon>Pyramimonadaceae</taxon>
        <taxon>Cymbomonas</taxon>
    </lineage>
</organism>
<comment type="caution">
    <text evidence="2">The sequence shown here is derived from an EMBL/GenBank/DDBJ whole genome shotgun (WGS) entry which is preliminary data.</text>
</comment>
<dbReference type="AlphaFoldDB" id="A0AAE0F969"/>
<feature type="compositionally biased region" description="Low complexity" evidence="1">
    <location>
        <begin position="9"/>
        <end position="25"/>
    </location>
</feature>
<proteinExistence type="predicted"/>